<reference evidence="2 3" key="1">
    <citation type="submission" date="2020-08" db="EMBL/GenBank/DDBJ databases">
        <title>Genomic Encyclopedia of Type Strains, Phase IV (KMG-IV): sequencing the most valuable type-strain genomes for metagenomic binning, comparative biology and taxonomic classification.</title>
        <authorList>
            <person name="Goeker M."/>
        </authorList>
    </citation>
    <scope>NUCLEOTIDE SEQUENCE [LARGE SCALE GENOMIC DNA]</scope>
    <source>
        <strain evidence="2 3">DSM 19512</strain>
    </source>
</reference>
<gene>
    <name evidence="2" type="ORF">GGR48_000621</name>
</gene>
<feature type="transmembrane region" description="Helical" evidence="1">
    <location>
        <begin position="128"/>
        <end position="144"/>
    </location>
</feature>
<organism evidence="2 3">
    <name type="scientific">Sphingomonas pseudosanguinis</name>
    <dbReference type="NCBI Taxonomy" id="413712"/>
    <lineage>
        <taxon>Bacteria</taxon>
        <taxon>Pseudomonadati</taxon>
        <taxon>Pseudomonadota</taxon>
        <taxon>Alphaproteobacteria</taxon>
        <taxon>Sphingomonadales</taxon>
        <taxon>Sphingomonadaceae</taxon>
        <taxon>Sphingomonas</taxon>
    </lineage>
</organism>
<evidence type="ECO:0008006" key="4">
    <source>
        <dbReference type="Google" id="ProtNLM"/>
    </source>
</evidence>
<name>A0A7W6F1X9_9SPHN</name>
<dbReference type="AlphaFoldDB" id="A0A7W6F1X9"/>
<dbReference type="RefSeq" id="WP_240456170.1">
    <property type="nucleotide sequence ID" value="NZ_JACIDH010000001.1"/>
</dbReference>
<keyword evidence="1" id="KW-0812">Transmembrane</keyword>
<protein>
    <recommendedName>
        <fullName evidence="4">Exopolysaccharide biosynthesis protein</fullName>
    </recommendedName>
</protein>
<evidence type="ECO:0000313" key="2">
    <source>
        <dbReference type="EMBL" id="MBB3878218.1"/>
    </source>
</evidence>
<dbReference type="EMBL" id="JACIDH010000001">
    <property type="protein sequence ID" value="MBB3878218.1"/>
    <property type="molecule type" value="Genomic_DNA"/>
</dbReference>
<dbReference type="PANTHER" id="PTHR41795">
    <property type="entry name" value="EXOPOLYSACCHARIDE SYNTHESIS PROTEIN"/>
    <property type="match status" value="1"/>
</dbReference>
<keyword evidence="1" id="KW-0472">Membrane</keyword>
<dbReference type="InterPro" id="IPR010331">
    <property type="entry name" value="ExoD"/>
</dbReference>
<feature type="transmembrane region" description="Helical" evidence="1">
    <location>
        <begin position="58"/>
        <end position="78"/>
    </location>
</feature>
<dbReference type="PIRSF" id="PIRSF033239">
    <property type="entry name" value="ExoD"/>
    <property type="match status" value="1"/>
</dbReference>
<evidence type="ECO:0000313" key="3">
    <source>
        <dbReference type="Proteomes" id="UP000538670"/>
    </source>
</evidence>
<keyword evidence="3" id="KW-1185">Reference proteome</keyword>
<comment type="caution">
    <text evidence="2">The sequence shown here is derived from an EMBL/GenBank/DDBJ whole genome shotgun (WGS) entry which is preliminary data.</text>
</comment>
<dbReference type="Pfam" id="PF06055">
    <property type="entry name" value="ExoD"/>
    <property type="match status" value="1"/>
</dbReference>
<feature type="transmembrane region" description="Helical" evidence="1">
    <location>
        <begin position="175"/>
        <end position="195"/>
    </location>
</feature>
<proteinExistence type="predicted"/>
<dbReference type="Proteomes" id="UP000538670">
    <property type="component" value="Unassembled WGS sequence"/>
</dbReference>
<dbReference type="PANTHER" id="PTHR41795:SF1">
    <property type="entry name" value="EXOPOLYSACCHARIDE SYNTHESIS PROTEIN"/>
    <property type="match status" value="1"/>
</dbReference>
<evidence type="ECO:0000256" key="1">
    <source>
        <dbReference type="SAM" id="Phobius"/>
    </source>
</evidence>
<sequence>MMSDAPSSIEDILKILKDLADKQDRVKLGDVIEAIGGRSFGPFLLLPALIDISPVGSIPGLPTILAAIIILIAVQLALGRDHLWVPEFLARRSLASKTVCKIVDKAKKPAAWADRWFHGRLPALTKGPFVRVAAVACILLALTVPPLELLPLATTAPMAAIATFGLALMVRDGAVMIVFILLAIAAVALGTGFAITKA</sequence>
<keyword evidence="1" id="KW-1133">Transmembrane helix</keyword>
<accession>A0A7W6F1X9</accession>